<dbReference type="RefSeq" id="WP_183410348.1">
    <property type="nucleotide sequence ID" value="NZ_JACHWY010000002.1"/>
</dbReference>
<evidence type="ECO:0000256" key="4">
    <source>
        <dbReference type="ARBA" id="ARBA00022490"/>
    </source>
</evidence>
<dbReference type="InterPro" id="IPR012340">
    <property type="entry name" value="NA-bd_OB-fold"/>
</dbReference>
<comment type="subcellular location">
    <subcellularLocation>
        <location evidence="2">Cytoplasm</location>
    </subcellularLocation>
</comment>
<evidence type="ECO:0000256" key="5">
    <source>
        <dbReference type="ARBA" id="ARBA00022722"/>
    </source>
</evidence>
<evidence type="ECO:0000256" key="1">
    <source>
        <dbReference type="ARBA" id="ARBA00001849"/>
    </source>
</evidence>
<proteinExistence type="predicted"/>
<accession>A0A7W4W517</accession>
<dbReference type="SMART" id="SM00357">
    <property type="entry name" value="CSP"/>
    <property type="match status" value="1"/>
</dbReference>
<evidence type="ECO:0000256" key="3">
    <source>
        <dbReference type="ARBA" id="ARBA00012163"/>
    </source>
</evidence>
<dbReference type="InterPro" id="IPR001900">
    <property type="entry name" value="RNase_II/R"/>
</dbReference>
<dbReference type="SMART" id="SM00316">
    <property type="entry name" value="S1"/>
    <property type="match status" value="1"/>
</dbReference>
<dbReference type="Pfam" id="PF00575">
    <property type="entry name" value="S1"/>
    <property type="match status" value="1"/>
</dbReference>
<dbReference type="InterPro" id="IPR004476">
    <property type="entry name" value="RNase_II/RNase_R"/>
</dbReference>
<evidence type="ECO:0000256" key="6">
    <source>
        <dbReference type="ARBA" id="ARBA00022801"/>
    </source>
</evidence>
<dbReference type="SUPFAM" id="SSF50249">
    <property type="entry name" value="Nucleic acid-binding proteins"/>
    <property type="match status" value="3"/>
</dbReference>
<protein>
    <recommendedName>
        <fullName evidence="3">exoribonuclease II</fullName>
        <ecNumber evidence="3">3.1.13.1</ecNumber>
    </recommendedName>
</protein>
<comment type="caution">
    <text evidence="10">The sequence shown here is derived from an EMBL/GenBank/DDBJ whole genome shotgun (WGS) entry which is preliminary data.</text>
</comment>
<evidence type="ECO:0000256" key="8">
    <source>
        <dbReference type="ARBA" id="ARBA00022884"/>
    </source>
</evidence>
<dbReference type="PANTHER" id="PTHR23355:SF37">
    <property type="entry name" value="EXORIBONUCLEASE 2"/>
    <property type="match status" value="1"/>
</dbReference>
<dbReference type="AlphaFoldDB" id="A0A7W4W517"/>
<keyword evidence="6" id="KW-0378">Hydrolase</keyword>
<keyword evidence="7" id="KW-0269">Exonuclease</keyword>
<dbReference type="Pfam" id="PF17876">
    <property type="entry name" value="CSD2"/>
    <property type="match status" value="1"/>
</dbReference>
<dbReference type="GO" id="GO:0006402">
    <property type="term" value="P:mRNA catabolic process"/>
    <property type="evidence" value="ECO:0007669"/>
    <property type="project" value="TreeGrafter"/>
</dbReference>
<gene>
    <name evidence="10" type="ORF">FHR99_001841</name>
</gene>
<dbReference type="InterPro" id="IPR003029">
    <property type="entry name" value="S1_domain"/>
</dbReference>
<organism evidence="10 11">
    <name type="scientific">Litorivivens lipolytica</name>
    <dbReference type="NCBI Taxonomy" id="1524264"/>
    <lineage>
        <taxon>Bacteria</taxon>
        <taxon>Pseudomonadati</taxon>
        <taxon>Pseudomonadota</taxon>
        <taxon>Gammaproteobacteria</taxon>
        <taxon>Litorivivens</taxon>
    </lineage>
</organism>
<dbReference type="GO" id="GO:0008859">
    <property type="term" value="F:exoribonuclease II activity"/>
    <property type="evidence" value="ECO:0007669"/>
    <property type="project" value="UniProtKB-EC"/>
</dbReference>
<dbReference type="InterPro" id="IPR013223">
    <property type="entry name" value="RNase_B_OB_dom"/>
</dbReference>
<dbReference type="NCBIfam" id="TIGR00358">
    <property type="entry name" value="3_prime_RNase"/>
    <property type="match status" value="1"/>
</dbReference>
<dbReference type="PROSITE" id="PS50126">
    <property type="entry name" value="S1"/>
    <property type="match status" value="1"/>
</dbReference>
<dbReference type="Pfam" id="PF00773">
    <property type="entry name" value="RNB"/>
    <property type="match status" value="1"/>
</dbReference>
<feature type="domain" description="S1 motif" evidence="9">
    <location>
        <begin position="552"/>
        <end position="630"/>
    </location>
</feature>
<dbReference type="Pfam" id="PF08206">
    <property type="entry name" value="OB_RNB"/>
    <property type="match status" value="1"/>
</dbReference>
<dbReference type="PANTHER" id="PTHR23355">
    <property type="entry name" value="RIBONUCLEASE"/>
    <property type="match status" value="1"/>
</dbReference>
<keyword evidence="11" id="KW-1185">Reference proteome</keyword>
<comment type="catalytic activity">
    <reaction evidence="1">
        <text>Exonucleolytic cleavage in the 3'- to 5'-direction to yield nucleoside 5'-phosphates.</text>
        <dbReference type="EC" id="3.1.13.1"/>
    </reaction>
</comment>
<dbReference type="GO" id="GO:0003723">
    <property type="term" value="F:RNA binding"/>
    <property type="evidence" value="ECO:0007669"/>
    <property type="project" value="UniProtKB-KW"/>
</dbReference>
<evidence type="ECO:0000313" key="11">
    <source>
        <dbReference type="Proteomes" id="UP000537130"/>
    </source>
</evidence>
<dbReference type="SMART" id="SM00955">
    <property type="entry name" value="RNB"/>
    <property type="match status" value="1"/>
</dbReference>
<dbReference type="Proteomes" id="UP000537130">
    <property type="component" value="Unassembled WGS sequence"/>
</dbReference>
<dbReference type="EMBL" id="JACHWY010000002">
    <property type="protein sequence ID" value="MBB3047575.1"/>
    <property type="molecule type" value="Genomic_DNA"/>
</dbReference>
<evidence type="ECO:0000259" key="9">
    <source>
        <dbReference type="PROSITE" id="PS50126"/>
    </source>
</evidence>
<dbReference type="InterPro" id="IPR011129">
    <property type="entry name" value="CSD"/>
</dbReference>
<evidence type="ECO:0000256" key="7">
    <source>
        <dbReference type="ARBA" id="ARBA00022839"/>
    </source>
</evidence>
<dbReference type="InterPro" id="IPR040476">
    <property type="entry name" value="CSD2"/>
</dbReference>
<evidence type="ECO:0000313" key="10">
    <source>
        <dbReference type="EMBL" id="MBB3047575.1"/>
    </source>
</evidence>
<dbReference type="Gene3D" id="2.40.50.140">
    <property type="entry name" value="Nucleic acid-binding proteins"/>
    <property type="match status" value="2"/>
</dbReference>
<name>A0A7W4W517_9GAMM</name>
<dbReference type="InterPro" id="IPR050180">
    <property type="entry name" value="RNR_Ribonuclease"/>
</dbReference>
<dbReference type="EC" id="3.1.13.1" evidence="3"/>
<keyword evidence="5" id="KW-0540">Nuclease</keyword>
<keyword evidence="8" id="KW-0694">RNA-binding</keyword>
<dbReference type="GO" id="GO:0005829">
    <property type="term" value="C:cytosol"/>
    <property type="evidence" value="ECO:0007669"/>
    <property type="project" value="TreeGrafter"/>
</dbReference>
<keyword evidence="4" id="KW-0963">Cytoplasm</keyword>
<evidence type="ECO:0000256" key="2">
    <source>
        <dbReference type="ARBA" id="ARBA00004496"/>
    </source>
</evidence>
<sequence>MLNQDSLQQLKQLKKEIHDSVERVEGVVRGSQGRFGFVRLEDKRDVFLPPPEMQKVFPGDRVRIAIHQQKDGKQAGEIEKLVESPLDTFIGRYVVRGKAHFVEPDILYFNRLLFIPPSERKKAQPGDYIQCRVKRHPIRDGKSLVEITDTIGSADAPGIEAALTLRKFGLPSEWQEADIEGLVDDQYADERKDLTHIPFVTIDSPESRDLDDALFAECTNAGWRLMVAIADPCALIAPGSPLEKAALSRNSSVYMPGKVLPMLPEVITQERCSLLAGETRPAIVCDIETDSQGEISRFEFIKATVRSSAKLNYAEVAAHLRGDQQLEHAALNPLKQVLDTLLSRRREKHLVMDDRPDYRLILNDAGKIEQIRKVERNDAHRLVEECMLVTNRCAAETLREQPALFMAHRGVREDRVENIQTLLGEFAPELKDLPFTELKAFIELQHQLANRDSDRPLRSIISRMLERGEWSVDAKPHHGLGFSCYTNCTSPLRKSMDFMVQRCLHAKLSGQPLPTIDSEWTEHQQELLQRNRQAVHQVEQMLKCQYMADRKNETFAARIVQVAGGGFTVRLDETGIEGFVDVRTIEGKLSFDPVSLRLFNDDKLFQLDQDVQVTIDKIDDGRHRLFFKLA</sequence>
<reference evidence="10 11" key="1">
    <citation type="submission" date="2020-08" db="EMBL/GenBank/DDBJ databases">
        <title>Genomic Encyclopedia of Type Strains, Phase III (KMG-III): the genomes of soil and plant-associated and newly described type strains.</title>
        <authorList>
            <person name="Whitman W."/>
        </authorList>
    </citation>
    <scope>NUCLEOTIDE SEQUENCE [LARGE SCALE GENOMIC DNA]</scope>
    <source>
        <strain evidence="10 11">CECT 8654</strain>
    </source>
</reference>